<sequence>MHPAAPLQFERMVGEYARWRAVPEAERSPAPAWWWGPAIELRNAPQSMPAEWCAQLGLPDQATYAAGAEIFLKVFAGQTSLPWPHDFPRKAETSEAKAVRELHPQPSDDSAFQP</sequence>
<name>A0A7Y4H715_9BRAD</name>
<evidence type="ECO:0000313" key="2">
    <source>
        <dbReference type="EMBL" id="NOJ48578.1"/>
    </source>
</evidence>
<accession>A0A7Y4H715</accession>
<keyword evidence="3" id="KW-1185">Reference proteome</keyword>
<gene>
    <name evidence="2" type="ORF">HCN50_20370</name>
</gene>
<protein>
    <submittedName>
        <fullName evidence="2">Uncharacterized protein</fullName>
    </submittedName>
</protein>
<dbReference type="EMBL" id="JAAVLW010000006">
    <property type="protein sequence ID" value="NOJ48578.1"/>
    <property type="molecule type" value="Genomic_DNA"/>
</dbReference>
<reference evidence="2 3" key="1">
    <citation type="submission" date="2020-03" db="EMBL/GenBank/DDBJ databases">
        <title>Bradyrhizobium diversity isolated from nodules of Muelleranthus trifoliolatus.</title>
        <authorList>
            <person name="Klepa M."/>
            <person name="Helene L."/>
            <person name="Hungria M."/>
        </authorList>
    </citation>
    <scope>NUCLEOTIDE SEQUENCE [LARGE SCALE GENOMIC DNA]</scope>
    <source>
        <strain evidence="2 3">WSM 1744</strain>
    </source>
</reference>
<feature type="compositionally biased region" description="Basic and acidic residues" evidence="1">
    <location>
        <begin position="86"/>
        <end position="103"/>
    </location>
</feature>
<feature type="region of interest" description="Disordered" evidence="1">
    <location>
        <begin position="84"/>
        <end position="114"/>
    </location>
</feature>
<dbReference type="RefSeq" id="WP_171711466.1">
    <property type="nucleotide sequence ID" value="NZ_JAAVLW010000006.1"/>
</dbReference>
<dbReference type="Proteomes" id="UP000528734">
    <property type="component" value="Unassembled WGS sequence"/>
</dbReference>
<organism evidence="2 3">
    <name type="scientific">Bradyrhizobium archetypum</name>
    <dbReference type="NCBI Taxonomy" id="2721160"/>
    <lineage>
        <taxon>Bacteria</taxon>
        <taxon>Pseudomonadati</taxon>
        <taxon>Pseudomonadota</taxon>
        <taxon>Alphaproteobacteria</taxon>
        <taxon>Hyphomicrobiales</taxon>
        <taxon>Nitrobacteraceae</taxon>
        <taxon>Bradyrhizobium</taxon>
    </lineage>
</organism>
<evidence type="ECO:0000256" key="1">
    <source>
        <dbReference type="SAM" id="MobiDB-lite"/>
    </source>
</evidence>
<proteinExistence type="predicted"/>
<comment type="caution">
    <text evidence="2">The sequence shown here is derived from an EMBL/GenBank/DDBJ whole genome shotgun (WGS) entry which is preliminary data.</text>
</comment>
<dbReference type="AlphaFoldDB" id="A0A7Y4H715"/>
<evidence type="ECO:0000313" key="3">
    <source>
        <dbReference type="Proteomes" id="UP000528734"/>
    </source>
</evidence>